<protein>
    <submittedName>
        <fullName evidence="4">39S ribosomal protein L13</fullName>
    </submittedName>
</protein>
<sequence>MSQLGRVKQWNTFARCWHLFDATWQNPLECAPTIEKYLKGLIKPIYHPLVDCGDHVVVINSKQIAFPGEEWRRRAYFHHTGYSGGASWTPAWELHDRDPTMIIRKAVYHHMKGNLFRRVVMERLHIYPDSNVPEEVMENISNQIRSLRSIPKTLDSYSKDEVEKYPKIIDYPEDFILSKN</sequence>
<organism evidence="4">
    <name type="scientific">Schizaphis graminum</name>
    <name type="common">Green bug aphid</name>
    <dbReference type="NCBI Taxonomy" id="13262"/>
    <lineage>
        <taxon>Eukaryota</taxon>
        <taxon>Metazoa</taxon>
        <taxon>Ecdysozoa</taxon>
        <taxon>Arthropoda</taxon>
        <taxon>Hexapoda</taxon>
        <taxon>Insecta</taxon>
        <taxon>Pterygota</taxon>
        <taxon>Neoptera</taxon>
        <taxon>Paraneoptera</taxon>
        <taxon>Hemiptera</taxon>
        <taxon>Sternorrhyncha</taxon>
        <taxon>Aphidomorpha</taxon>
        <taxon>Aphidoidea</taxon>
        <taxon>Aphididae</taxon>
        <taxon>Aphidini</taxon>
        <taxon>Schizaphis</taxon>
    </lineage>
</organism>
<dbReference type="GO" id="GO:0006412">
    <property type="term" value="P:translation"/>
    <property type="evidence" value="ECO:0007669"/>
    <property type="project" value="InterPro"/>
</dbReference>
<dbReference type="SUPFAM" id="SSF52161">
    <property type="entry name" value="Ribosomal protein L13"/>
    <property type="match status" value="1"/>
</dbReference>
<dbReference type="GO" id="GO:0003729">
    <property type="term" value="F:mRNA binding"/>
    <property type="evidence" value="ECO:0007669"/>
    <property type="project" value="TreeGrafter"/>
</dbReference>
<dbReference type="GO" id="GO:0003735">
    <property type="term" value="F:structural constituent of ribosome"/>
    <property type="evidence" value="ECO:0007669"/>
    <property type="project" value="InterPro"/>
</dbReference>
<keyword evidence="3" id="KW-0687">Ribonucleoprotein</keyword>
<evidence type="ECO:0000256" key="2">
    <source>
        <dbReference type="ARBA" id="ARBA00022980"/>
    </source>
</evidence>
<dbReference type="PANTHER" id="PTHR11545">
    <property type="entry name" value="RIBOSOMAL PROTEIN L13"/>
    <property type="match status" value="1"/>
</dbReference>
<name>A0A2S2P754_SCHGA</name>
<dbReference type="FunFam" id="3.90.1180.10:FF:000005">
    <property type="entry name" value="39S ribosomal protein L13, mitochondrial"/>
    <property type="match status" value="1"/>
</dbReference>
<keyword evidence="2 4" id="KW-0689">Ribosomal protein</keyword>
<dbReference type="GO" id="GO:0017148">
    <property type="term" value="P:negative regulation of translation"/>
    <property type="evidence" value="ECO:0007669"/>
    <property type="project" value="TreeGrafter"/>
</dbReference>
<dbReference type="InterPro" id="IPR036899">
    <property type="entry name" value="Ribosomal_uL13_sf"/>
</dbReference>
<dbReference type="PIRSF" id="PIRSF002181">
    <property type="entry name" value="Ribosomal_L13"/>
    <property type="match status" value="1"/>
</dbReference>
<evidence type="ECO:0000313" key="4">
    <source>
        <dbReference type="EMBL" id="MBY25038.1"/>
    </source>
</evidence>
<dbReference type="Gene3D" id="3.90.1180.10">
    <property type="entry name" value="Ribosomal protein L13"/>
    <property type="match status" value="1"/>
</dbReference>
<evidence type="ECO:0000256" key="3">
    <source>
        <dbReference type="ARBA" id="ARBA00023274"/>
    </source>
</evidence>
<dbReference type="InterPro" id="IPR005823">
    <property type="entry name" value="Ribosomal_uL13_bac-type"/>
</dbReference>
<proteinExistence type="inferred from homology"/>
<comment type="similarity">
    <text evidence="1">Belongs to the universal ribosomal protein uL13 family.</text>
</comment>
<dbReference type="CDD" id="cd00392">
    <property type="entry name" value="Ribosomal_L13"/>
    <property type="match status" value="1"/>
</dbReference>
<gene>
    <name evidence="4" type="primary">mRpL13</name>
    <name evidence="4" type="ORF">g.29268</name>
</gene>
<evidence type="ECO:0000256" key="1">
    <source>
        <dbReference type="ARBA" id="ARBA00006227"/>
    </source>
</evidence>
<dbReference type="HAMAP" id="MF_01366">
    <property type="entry name" value="Ribosomal_uL13"/>
    <property type="match status" value="1"/>
</dbReference>
<dbReference type="Pfam" id="PF00572">
    <property type="entry name" value="Ribosomal_L13"/>
    <property type="match status" value="1"/>
</dbReference>
<dbReference type="EMBL" id="GGMR01012419">
    <property type="protein sequence ID" value="MBY25038.1"/>
    <property type="molecule type" value="Transcribed_RNA"/>
</dbReference>
<accession>A0A2S2P754</accession>
<dbReference type="AlphaFoldDB" id="A0A2S2P754"/>
<dbReference type="GO" id="GO:0005762">
    <property type="term" value="C:mitochondrial large ribosomal subunit"/>
    <property type="evidence" value="ECO:0007669"/>
    <property type="project" value="TreeGrafter"/>
</dbReference>
<reference evidence="4" key="1">
    <citation type="submission" date="2018-04" db="EMBL/GenBank/DDBJ databases">
        <title>Transcriptome of Schizaphis graminum biotype I.</title>
        <authorList>
            <person name="Scully E.D."/>
            <person name="Geib S.M."/>
            <person name="Palmer N.A."/>
            <person name="Koch K."/>
            <person name="Bradshaw J."/>
            <person name="Heng-Moss T."/>
            <person name="Sarath G."/>
        </authorList>
    </citation>
    <scope>NUCLEOTIDE SEQUENCE</scope>
</reference>
<dbReference type="PANTHER" id="PTHR11545:SF2">
    <property type="entry name" value="LARGE RIBOSOMAL SUBUNIT PROTEIN UL13M"/>
    <property type="match status" value="1"/>
</dbReference>
<dbReference type="InterPro" id="IPR005822">
    <property type="entry name" value="Ribosomal_uL13"/>
</dbReference>